<dbReference type="InterPro" id="IPR043129">
    <property type="entry name" value="ATPase_NBD"/>
</dbReference>
<protein>
    <submittedName>
        <fullName evidence="2">Sugar kinase</fullName>
    </submittedName>
</protein>
<proteinExistence type="inferred from homology"/>
<evidence type="ECO:0000313" key="3">
    <source>
        <dbReference type="Proteomes" id="UP000236655"/>
    </source>
</evidence>
<keyword evidence="3" id="KW-1185">Reference proteome</keyword>
<dbReference type="PANTHER" id="PTHR18964">
    <property type="entry name" value="ROK (REPRESSOR, ORF, KINASE) FAMILY"/>
    <property type="match status" value="1"/>
</dbReference>
<dbReference type="EMBL" id="CP024847">
    <property type="protein sequence ID" value="AUR51498.1"/>
    <property type="molecule type" value="Genomic_DNA"/>
</dbReference>
<sequence length="284" mass="30851">MMKDIKVIGVDMGASNVRAGLVQNGKVIKLAKAALPDSKEYDLVMQTIFDCIDQVFDPEVRGIGVGVPSVVDRASGVVYDVQNIPSWKEVPLKAVLEERYSCQAFINNDANCFAIGERLFGKGQQYKNFVGVAIGTGIGGGIINNGKLLLDVNCGSGEFGEIPYLDSKFEDYCSGVFFRKKHNSDGETIFNLARSGDASAIKIANEFGSHLGKLIYSIILAFDPEAILIGGSIAKAYDIYKEALFSELAKFPYPRTIKKLTIECSDISDIQILGSAALYFNEIS</sequence>
<dbReference type="KEGG" id="nba:CUN60_04065"/>
<gene>
    <name evidence="2" type="ORF">CUN60_04065</name>
</gene>
<dbReference type="Pfam" id="PF00480">
    <property type="entry name" value="ROK"/>
    <property type="match status" value="1"/>
</dbReference>
<dbReference type="Gene3D" id="3.30.420.40">
    <property type="match status" value="2"/>
</dbReference>
<name>A0A2I7N4Y2_9NEIS</name>
<reference evidence="3" key="1">
    <citation type="submission" date="2017-11" db="EMBL/GenBank/DDBJ databases">
        <authorList>
            <person name="Chan K.G."/>
            <person name="Lee L.S."/>
        </authorList>
    </citation>
    <scope>NUCLEOTIDE SEQUENCE [LARGE SCALE GENOMIC DNA]</scope>
    <source>
        <strain evidence="3">DSM 100970</strain>
    </source>
</reference>
<dbReference type="AlphaFoldDB" id="A0A2I7N4Y2"/>
<dbReference type="OrthoDB" id="9810372at2"/>
<dbReference type="GO" id="GO:0016301">
    <property type="term" value="F:kinase activity"/>
    <property type="evidence" value="ECO:0007669"/>
    <property type="project" value="UniProtKB-KW"/>
</dbReference>
<dbReference type="RefSeq" id="WP_102950797.1">
    <property type="nucleotide sequence ID" value="NZ_CP024847.1"/>
</dbReference>
<dbReference type="Proteomes" id="UP000236655">
    <property type="component" value="Chromosome"/>
</dbReference>
<evidence type="ECO:0000313" key="2">
    <source>
        <dbReference type="EMBL" id="AUR51498.1"/>
    </source>
</evidence>
<dbReference type="InterPro" id="IPR000600">
    <property type="entry name" value="ROK"/>
</dbReference>
<organism evidence="2 3">
    <name type="scientific">Aquella oligotrophica</name>
    <dbReference type="NCBI Taxonomy" id="2067065"/>
    <lineage>
        <taxon>Bacteria</taxon>
        <taxon>Pseudomonadati</taxon>
        <taxon>Pseudomonadota</taxon>
        <taxon>Betaproteobacteria</taxon>
        <taxon>Neisseriales</taxon>
        <taxon>Neisseriaceae</taxon>
        <taxon>Aquella</taxon>
    </lineage>
</organism>
<comment type="similarity">
    <text evidence="1">Belongs to the ROK (NagC/XylR) family.</text>
</comment>
<accession>A0A2I7N4Y2</accession>
<evidence type="ECO:0000256" key="1">
    <source>
        <dbReference type="ARBA" id="ARBA00006479"/>
    </source>
</evidence>
<dbReference type="PANTHER" id="PTHR18964:SF149">
    <property type="entry name" value="BIFUNCTIONAL UDP-N-ACETYLGLUCOSAMINE 2-EPIMERASE_N-ACETYLMANNOSAMINE KINASE"/>
    <property type="match status" value="1"/>
</dbReference>
<keyword evidence="2" id="KW-0418">Kinase</keyword>
<dbReference type="SUPFAM" id="SSF53067">
    <property type="entry name" value="Actin-like ATPase domain"/>
    <property type="match status" value="1"/>
</dbReference>
<keyword evidence="2" id="KW-0808">Transferase</keyword>